<accession>A0A143DB91</accession>
<dbReference type="Pfam" id="PF20157">
    <property type="entry name" value="Maf_flag10_N"/>
    <property type="match status" value="1"/>
</dbReference>
<sequence length="658" mass="74351">MNDVDQQVEERLARNYKIFEERFPKLAADLRAIGTPSSRIVWNGDQAVNIDLGGTNLYPGDAPSWTAGQLRGRADTMDRLVFSSPDHCNISTISLPLTKVCADFFLENSVEHCKCPINEIEYSFIFGIGLGYHLEELLSSEDVNTFIIIEPVHDFIIHSMNVIEWSPVIEKIYERGASLYFITADMPERAVRSIEDVVTNRGNAFLDGSYIYVHYYSWVLKETYNIFSDMIKYHYITSGFYEDEVKMVKNTVSNFTRYPFRLLRSQEMLEQRMPVFIIGSGPSLDKDIPCIRKWTDRSIIVSCGTALGILLKSGIKPDIHVENENVDLVAEILSGAAEKYDLSTIRLMASTTATPEIGKLFGSVWFYFRSGLSSTHLFGGREVPLLGAFPLVANAAFSGMVRLGFRTFYFFGCDCGARDPKKHHAEQVFYNVDYNGKAEVDTDWENKLVRTVPGNFGGTVSSAWHLDMSRRVFVETARLLSVDVWNCSDGAKIEGFSPLAAGAIRLDVSTVSKSKVLERVERQLPLFQPPDILRDITVSSWLQGIESYDDALASILEDLRCEDPSYRSLLKQVRELLSSSTTFMPIARMASATFESMIRYGAFVGTRIKDTDNRKAFFDLFTKGYEERSRVITAEIREFLENMDKKISAAKKAKGIRT</sequence>
<proteinExistence type="predicted"/>
<dbReference type="STRING" id="1549855.AY555_00205"/>
<dbReference type="OrthoDB" id="7254531at2"/>
<dbReference type="InterPro" id="IPR045376">
    <property type="entry name" value="Maf_N"/>
</dbReference>
<protein>
    <recommendedName>
        <fullName evidence="5">DUF115 domain-containing protein</fullName>
    </recommendedName>
</protein>
<reference evidence="3 4" key="1">
    <citation type="submission" date="2016-02" db="EMBL/GenBank/DDBJ databases">
        <title>Complete Genome of H5569, the type strain of the newly described species Haematospirillium jordaniae.</title>
        <authorList>
            <person name="Nicholson A.C."/>
            <person name="Humrighouse B.W."/>
            <person name="Loparov V."/>
            <person name="McQuiston J.R."/>
        </authorList>
    </citation>
    <scope>NUCLEOTIDE SEQUENCE [LARGE SCALE GENOMIC DNA]</scope>
    <source>
        <strain evidence="3 4">H5569</strain>
    </source>
</reference>
<dbReference type="KEGG" id="hjo:AY555_00205"/>
<dbReference type="InterPro" id="IPR002826">
    <property type="entry name" value="MptE-like"/>
</dbReference>
<dbReference type="AlphaFoldDB" id="A0A143DB91"/>
<dbReference type="EMBL" id="CP014525">
    <property type="protein sequence ID" value="AMW33849.1"/>
    <property type="molecule type" value="Genomic_DNA"/>
</dbReference>
<evidence type="ECO:0008006" key="5">
    <source>
        <dbReference type="Google" id="ProtNLM"/>
    </source>
</evidence>
<keyword evidence="4" id="KW-1185">Reference proteome</keyword>
<dbReference type="Proteomes" id="UP000076066">
    <property type="component" value="Chromosome"/>
</dbReference>
<evidence type="ECO:0000313" key="4">
    <source>
        <dbReference type="Proteomes" id="UP000076066"/>
    </source>
</evidence>
<dbReference type="GeneID" id="53315585"/>
<feature type="domain" description="Glycosyltransferase Maf N-terminal" evidence="2">
    <location>
        <begin position="12"/>
        <end position="235"/>
    </location>
</feature>
<evidence type="ECO:0000313" key="3">
    <source>
        <dbReference type="EMBL" id="AMW33849.1"/>
    </source>
</evidence>
<gene>
    <name evidence="3" type="ORF">AY555_00205</name>
</gene>
<name>A0A143DB91_9PROT</name>
<dbReference type="PANTHER" id="PTHR41786:SF1">
    <property type="entry name" value="6-HYDROXYMETHYLPTERIN DIPHOSPHOKINASE MPTE-LIKE DOMAIN-CONTAINING PROTEIN"/>
    <property type="match status" value="1"/>
</dbReference>
<dbReference type="PANTHER" id="PTHR41786">
    <property type="entry name" value="MOTILITY ACCESSORY FACTOR MAF"/>
    <property type="match status" value="1"/>
</dbReference>
<dbReference type="RefSeq" id="WP_066131832.1">
    <property type="nucleotide sequence ID" value="NZ_CP014525.1"/>
</dbReference>
<evidence type="ECO:0000259" key="2">
    <source>
        <dbReference type="Pfam" id="PF20157"/>
    </source>
</evidence>
<dbReference type="Pfam" id="PF01973">
    <property type="entry name" value="MptE-like"/>
    <property type="match status" value="1"/>
</dbReference>
<evidence type="ECO:0000259" key="1">
    <source>
        <dbReference type="Pfam" id="PF01973"/>
    </source>
</evidence>
<feature type="domain" description="6-hydroxymethylpterin diphosphokinase MptE-like" evidence="1">
    <location>
        <begin position="249"/>
        <end position="418"/>
    </location>
</feature>
<organism evidence="3 4">
    <name type="scientific">Haematospirillum jordaniae</name>
    <dbReference type="NCBI Taxonomy" id="1549855"/>
    <lineage>
        <taxon>Bacteria</taxon>
        <taxon>Pseudomonadati</taxon>
        <taxon>Pseudomonadota</taxon>
        <taxon>Alphaproteobacteria</taxon>
        <taxon>Rhodospirillales</taxon>
        <taxon>Novispirillaceae</taxon>
        <taxon>Haematospirillum</taxon>
    </lineage>
</organism>